<proteinExistence type="inferred from homology"/>
<dbReference type="Gene3D" id="3.40.50.720">
    <property type="entry name" value="NAD(P)-binding Rossmann-like Domain"/>
    <property type="match status" value="1"/>
</dbReference>
<reference evidence="11 12" key="1">
    <citation type="submission" date="2016-10" db="EMBL/GenBank/DDBJ databases">
        <authorList>
            <person name="de Groot N.N."/>
        </authorList>
    </citation>
    <scope>NUCLEOTIDE SEQUENCE [LARGE SCALE GENOMIC DNA]</scope>
    <source>
        <strain evidence="11 12">CCM7597</strain>
    </source>
</reference>
<keyword evidence="12" id="KW-1185">Reference proteome</keyword>
<dbReference type="SUPFAM" id="SSF52096">
    <property type="entry name" value="ClpP/crotonase"/>
    <property type="match status" value="1"/>
</dbReference>
<dbReference type="PANTHER" id="PTHR48075">
    <property type="entry name" value="3-HYDROXYACYL-COA DEHYDROGENASE FAMILY PROTEIN"/>
    <property type="match status" value="1"/>
</dbReference>
<dbReference type="SUPFAM" id="SSF48179">
    <property type="entry name" value="6-phosphogluconate dehydrogenase C-terminal domain-like"/>
    <property type="match status" value="2"/>
</dbReference>
<dbReference type="GO" id="GO:0070403">
    <property type="term" value="F:NAD+ binding"/>
    <property type="evidence" value="ECO:0007669"/>
    <property type="project" value="InterPro"/>
</dbReference>
<feature type="domain" description="3-hydroxyacyl-CoA dehydrogenase NAD binding" evidence="10">
    <location>
        <begin position="8"/>
        <end position="205"/>
    </location>
</feature>
<keyword evidence="6" id="KW-0520">NAD</keyword>
<feature type="domain" description="3-hydroxyacyl-CoA dehydrogenase C-terminal" evidence="9">
    <location>
        <begin position="208"/>
        <end position="305"/>
    </location>
</feature>
<evidence type="ECO:0000256" key="2">
    <source>
        <dbReference type="ARBA" id="ARBA00009463"/>
    </source>
</evidence>
<dbReference type="Pfam" id="PF02737">
    <property type="entry name" value="3HCDH_N"/>
    <property type="match status" value="1"/>
</dbReference>
<dbReference type="Pfam" id="PF00725">
    <property type="entry name" value="3HCDH"/>
    <property type="match status" value="1"/>
</dbReference>
<gene>
    <name evidence="11" type="ORF">SAMN05421743_11569</name>
</gene>
<keyword evidence="7" id="KW-0443">Lipid metabolism</keyword>
<dbReference type="InterPro" id="IPR008927">
    <property type="entry name" value="6-PGluconate_DH-like_C_sf"/>
</dbReference>
<evidence type="ECO:0000259" key="10">
    <source>
        <dbReference type="Pfam" id="PF02737"/>
    </source>
</evidence>
<dbReference type="UniPathway" id="UPA00659"/>
<dbReference type="Proteomes" id="UP000198584">
    <property type="component" value="Unassembled WGS sequence"/>
</dbReference>
<dbReference type="AlphaFoldDB" id="A0A1H4GDG7"/>
<evidence type="ECO:0000259" key="9">
    <source>
        <dbReference type="Pfam" id="PF00725"/>
    </source>
</evidence>
<evidence type="ECO:0000256" key="5">
    <source>
        <dbReference type="ARBA" id="ARBA00023002"/>
    </source>
</evidence>
<dbReference type="Gene3D" id="3.90.226.10">
    <property type="entry name" value="2-enoyl-CoA Hydratase, Chain A, domain 1"/>
    <property type="match status" value="1"/>
</dbReference>
<dbReference type="PANTHER" id="PTHR48075:SF7">
    <property type="entry name" value="3-HYDROXYACYL-COA DEHYDROGENASE-RELATED"/>
    <property type="match status" value="1"/>
</dbReference>
<dbReference type="Gene3D" id="1.10.1040.50">
    <property type="match status" value="1"/>
</dbReference>
<organism evidence="11 12">
    <name type="scientific">Thalassobacillus cyri</name>
    <dbReference type="NCBI Taxonomy" id="571932"/>
    <lineage>
        <taxon>Bacteria</taxon>
        <taxon>Bacillati</taxon>
        <taxon>Bacillota</taxon>
        <taxon>Bacilli</taxon>
        <taxon>Bacillales</taxon>
        <taxon>Bacillaceae</taxon>
        <taxon>Thalassobacillus</taxon>
    </lineage>
</organism>
<evidence type="ECO:0000313" key="11">
    <source>
        <dbReference type="EMBL" id="SEB07659.1"/>
    </source>
</evidence>
<evidence type="ECO:0000313" key="12">
    <source>
        <dbReference type="Proteomes" id="UP000198584"/>
    </source>
</evidence>
<evidence type="ECO:0000256" key="4">
    <source>
        <dbReference type="ARBA" id="ARBA00022963"/>
    </source>
</evidence>
<evidence type="ECO:0000256" key="6">
    <source>
        <dbReference type="ARBA" id="ARBA00023027"/>
    </source>
</evidence>
<comment type="catalytic activity">
    <reaction evidence="8">
        <text>a (3S)-3-hydroxyacyl-CoA + NAD(+) = a 3-oxoacyl-CoA + NADH + H(+)</text>
        <dbReference type="Rhea" id="RHEA:22432"/>
        <dbReference type="ChEBI" id="CHEBI:15378"/>
        <dbReference type="ChEBI" id="CHEBI:57318"/>
        <dbReference type="ChEBI" id="CHEBI:57540"/>
        <dbReference type="ChEBI" id="CHEBI:57945"/>
        <dbReference type="ChEBI" id="CHEBI:90726"/>
        <dbReference type="EC" id="1.1.1.35"/>
    </reaction>
</comment>
<dbReference type="InterPro" id="IPR006108">
    <property type="entry name" value="3HC_DH_C"/>
</dbReference>
<evidence type="ECO:0000256" key="1">
    <source>
        <dbReference type="ARBA" id="ARBA00005005"/>
    </source>
</evidence>
<dbReference type="CDD" id="cd06558">
    <property type="entry name" value="crotonase-like"/>
    <property type="match status" value="1"/>
</dbReference>
<accession>A0A1H4GDG7</accession>
<evidence type="ECO:0000256" key="7">
    <source>
        <dbReference type="ARBA" id="ARBA00023098"/>
    </source>
</evidence>
<keyword evidence="3" id="KW-0276">Fatty acid metabolism</keyword>
<evidence type="ECO:0000256" key="8">
    <source>
        <dbReference type="ARBA" id="ARBA00049556"/>
    </source>
</evidence>
<comment type="pathway">
    <text evidence="1">Lipid metabolism; fatty acid beta-oxidation.</text>
</comment>
<evidence type="ECO:0000256" key="3">
    <source>
        <dbReference type="ARBA" id="ARBA00022832"/>
    </source>
</evidence>
<dbReference type="STRING" id="571932.SAMN05421743_11569"/>
<dbReference type="InterPro" id="IPR036291">
    <property type="entry name" value="NAD(P)-bd_dom_sf"/>
</dbReference>
<dbReference type="InterPro" id="IPR001753">
    <property type="entry name" value="Enoyl-CoA_hydra/iso"/>
</dbReference>
<dbReference type="InterPro" id="IPR029045">
    <property type="entry name" value="ClpP/crotonase-like_dom_sf"/>
</dbReference>
<dbReference type="Pfam" id="PF00378">
    <property type="entry name" value="ECH_1"/>
    <property type="match status" value="1"/>
</dbReference>
<dbReference type="InterPro" id="IPR006176">
    <property type="entry name" value="3-OHacyl-CoA_DH_NAD-bd"/>
</dbReference>
<keyword evidence="5" id="KW-0560">Oxidoreductase</keyword>
<keyword evidence="4" id="KW-0442">Lipid degradation</keyword>
<dbReference type="RefSeq" id="WP_093045992.1">
    <property type="nucleotide sequence ID" value="NZ_FNQR01000015.1"/>
</dbReference>
<dbReference type="SUPFAM" id="SSF51735">
    <property type="entry name" value="NAD(P)-binding Rossmann-fold domains"/>
    <property type="match status" value="1"/>
</dbReference>
<dbReference type="EMBL" id="FNQR01000015">
    <property type="protein sequence ID" value="SEB07659.1"/>
    <property type="molecule type" value="Genomic_DNA"/>
</dbReference>
<sequence>MNRKIKRAAVLGSGVMGAGIAAHLANVGIPTLMLDIVPRELTDKEKKQGLTLEDTAVRNRIAAMNKQGLLKQKPSPLTSKENLDMIQVGNMEDDMEKLSEVDWVIEVVVENLDIKKKVYTQVDEFRKPGSIISSNTSGISIEAMAEGRSDDFQKHFLGTHFFNPPRYLKLLEVIPTKKTDADVVAFMKKFGEDVLGKGVVEAKDTPNFIANRIGTYGLLITVREMLEKGYTVGEVDSVTGPMIGRPKSATFRTLDVVGLDTFIHVANNVYEKVEGEEKKVFEVPEFMKKMQEKGWLGSKSGQGFFLKKKGEKGSEIYELNPETLEYEERKKLKTQSTEMAKQEKESKRKLKALVSAKGDRAGDLIWSIVSPVLVYSAELLGDIADDIPSIDEAMRWGFGWEIGPFEMWDAIGVEKSVERMKEEGISVPGWVDEMLASGNKHFYKKENGNVYYYHIGDYKQKNFNKKEINLKRLKETKDVIKKNAGASLIDLGDGVAGLEFHSQSNAIGMDIIQMINDAIEEVDQNFEGLVIGNQGKNFCVGANLGMMLMEAQDYNFFEIELVVKKFQDAMMNIKYSDKPVITAPFGMTLGGGAEVCLPSSAIQASQETYMGLVEAGVGLIPGGGGNKELYLKHLRNIPQGIDFDLQKVANAVFEKIAMAKVSTSGEEARENGFLDQQDAVSVNGDHLLHDAKQKVLGLARSGYRAPKRTKFPVVGEQGYSTMLLGAKSLGLGGYASDHDLKIAEKLAFVLAGGRLKEGTLVDEQYLLDLEREAFLSLIGEPKTQQRMQHMLLKGKPLRN</sequence>
<name>A0A1H4GDG7_9BACI</name>
<dbReference type="GO" id="GO:0006635">
    <property type="term" value="P:fatty acid beta-oxidation"/>
    <property type="evidence" value="ECO:0007669"/>
    <property type="project" value="UniProtKB-UniPathway"/>
</dbReference>
<comment type="similarity">
    <text evidence="2">Belongs to the 3-hydroxyacyl-CoA dehydrogenase family.</text>
</comment>
<protein>
    <submittedName>
        <fullName evidence="11">3-hydroxyacyl-CoA dehydrogenase</fullName>
    </submittedName>
</protein>
<dbReference type="GO" id="GO:0003857">
    <property type="term" value="F:(3S)-3-hydroxyacyl-CoA dehydrogenase (NAD+) activity"/>
    <property type="evidence" value="ECO:0007669"/>
    <property type="project" value="UniProtKB-EC"/>
</dbReference>
<dbReference type="OrthoDB" id="9771883at2"/>